<dbReference type="InterPro" id="IPR036736">
    <property type="entry name" value="ACP-like_sf"/>
</dbReference>
<accession>A0A7S2P9J7</accession>
<dbReference type="Pfam" id="PF00550">
    <property type="entry name" value="PP-binding"/>
    <property type="match status" value="1"/>
</dbReference>
<organism evidence="2">
    <name type="scientific">Leptocylindrus danicus</name>
    <dbReference type="NCBI Taxonomy" id="163516"/>
    <lineage>
        <taxon>Eukaryota</taxon>
        <taxon>Sar</taxon>
        <taxon>Stramenopiles</taxon>
        <taxon>Ochrophyta</taxon>
        <taxon>Bacillariophyta</taxon>
        <taxon>Coscinodiscophyceae</taxon>
        <taxon>Chaetocerotophycidae</taxon>
        <taxon>Leptocylindrales</taxon>
        <taxon>Leptocylindraceae</taxon>
        <taxon>Leptocylindrus</taxon>
    </lineage>
</organism>
<protein>
    <recommendedName>
        <fullName evidence="1">Carrier domain-containing protein</fullName>
    </recommendedName>
</protein>
<evidence type="ECO:0000259" key="1">
    <source>
        <dbReference type="PROSITE" id="PS50075"/>
    </source>
</evidence>
<dbReference type="SUPFAM" id="SSF47336">
    <property type="entry name" value="ACP-like"/>
    <property type="match status" value="1"/>
</dbReference>
<reference evidence="2" key="1">
    <citation type="submission" date="2021-01" db="EMBL/GenBank/DDBJ databases">
        <authorList>
            <person name="Corre E."/>
            <person name="Pelletier E."/>
            <person name="Niang G."/>
            <person name="Scheremetjew M."/>
            <person name="Finn R."/>
            <person name="Kale V."/>
            <person name="Holt S."/>
            <person name="Cochrane G."/>
            <person name="Meng A."/>
            <person name="Brown T."/>
            <person name="Cohen L."/>
        </authorList>
    </citation>
    <scope>NUCLEOTIDE SEQUENCE</scope>
    <source>
        <strain evidence="2">B650</strain>
    </source>
</reference>
<dbReference type="AlphaFoldDB" id="A0A7S2P9J7"/>
<gene>
    <name evidence="2" type="ORF">LDAN0321_LOCUS11137</name>
</gene>
<dbReference type="PROSITE" id="PS50075">
    <property type="entry name" value="CARRIER"/>
    <property type="match status" value="1"/>
</dbReference>
<feature type="domain" description="Carrier" evidence="1">
    <location>
        <begin position="31"/>
        <end position="106"/>
    </location>
</feature>
<dbReference type="Gene3D" id="1.10.1200.10">
    <property type="entry name" value="ACP-like"/>
    <property type="match status" value="1"/>
</dbReference>
<sequence length="119" mass="12670">MARAVSNQILCQKISNRNIDDSALFIDGESPNVSEVVLMTIETITGVTCGTISPTTILMGTGYDSIASLVLVAKLKHQYQSLVLSVNDVFRLDTVGDLINLIKDRLDGSAKSGGVIVSN</sequence>
<name>A0A7S2P9J7_9STRA</name>
<dbReference type="EMBL" id="HBGY01017238">
    <property type="protein sequence ID" value="CAD9583911.1"/>
    <property type="molecule type" value="Transcribed_RNA"/>
</dbReference>
<dbReference type="InterPro" id="IPR009081">
    <property type="entry name" value="PP-bd_ACP"/>
</dbReference>
<proteinExistence type="predicted"/>
<evidence type="ECO:0000313" key="2">
    <source>
        <dbReference type="EMBL" id="CAD9583911.1"/>
    </source>
</evidence>